<reference evidence="2 3" key="1">
    <citation type="journal article" date="2009" name="Stand. Genomic Sci.">
        <title>Complete genome sequence of Catenulispora acidiphila type strain (ID 139908).</title>
        <authorList>
            <person name="Copeland A."/>
            <person name="Lapidus A."/>
            <person name="Glavina Del Rio T."/>
            <person name="Nolan M."/>
            <person name="Lucas S."/>
            <person name="Chen F."/>
            <person name="Tice H."/>
            <person name="Cheng J.F."/>
            <person name="Bruce D."/>
            <person name="Goodwin L."/>
            <person name="Pitluck S."/>
            <person name="Mikhailova N."/>
            <person name="Pati A."/>
            <person name="Ivanova N."/>
            <person name="Mavromatis K."/>
            <person name="Chen A."/>
            <person name="Palaniappan K."/>
            <person name="Chain P."/>
            <person name="Land M."/>
            <person name="Hauser L."/>
            <person name="Chang Y.J."/>
            <person name="Jeffries C.D."/>
            <person name="Chertkov O."/>
            <person name="Brettin T."/>
            <person name="Detter J.C."/>
            <person name="Han C."/>
            <person name="Ali Z."/>
            <person name="Tindall B.J."/>
            <person name="Goker M."/>
            <person name="Bristow J."/>
            <person name="Eisen J.A."/>
            <person name="Markowitz V."/>
            <person name="Hugenholtz P."/>
            <person name="Kyrpides N.C."/>
            <person name="Klenk H.P."/>
        </authorList>
    </citation>
    <scope>NUCLEOTIDE SEQUENCE [LARGE SCALE GENOMIC DNA]</scope>
    <source>
        <strain evidence="3">DSM 44928 / JCM 14897 / NBRC 102108 / NRRL B-24433 / ID139908</strain>
    </source>
</reference>
<dbReference type="InterPro" id="IPR014262">
    <property type="entry name" value="HAF_rpt"/>
</dbReference>
<dbReference type="AlphaFoldDB" id="C7PXN1"/>
<dbReference type="EMBL" id="CP001700">
    <property type="protein sequence ID" value="ACU71484.1"/>
    <property type="molecule type" value="Genomic_DNA"/>
</dbReference>
<dbReference type="Proteomes" id="UP000000851">
    <property type="component" value="Chromosome"/>
</dbReference>
<proteinExistence type="predicted"/>
<dbReference type="eggNOG" id="COG5563">
    <property type="taxonomic scope" value="Bacteria"/>
</dbReference>
<dbReference type="InParanoid" id="C7PXN1"/>
<keyword evidence="3" id="KW-1185">Reference proteome</keyword>
<dbReference type="InterPro" id="IPR008979">
    <property type="entry name" value="Galactose-bd-like_sf"/>
</dbReference>
<evidence type="ECO:0000313" key="3">
    <source>
        <dbReference type="Proteomes" id="UP000000851"/>
    </source>
</evidence>
<feature type="chain" id="PRO_5002980436" evidence="1">
    <location>
        <begin position="40"/>
        <end position="516"/>
    </location>
</feature>
<dbReference type="eggNOG" id="COG3401">
    <property type="taxonomic scope" value="Bacteria"/>
</dbReference>
<dbReference type="NCBIfam" id="TIGR02913">
    <property type="entry name" value="HAF_rpt"/>
    <property type="match status" value="1"/>
</dbReference>
<organism evidence="2 3">
    <name type="scientific">Catenulispora acidiphila (strain DSM 44928 / JCM 14897 / NBRC 102108 / NRRL B-24433 / ID139908)</name>
    <dbReference type="NCBI Taxonomy" id="479433"/>
    <lineage>
        <taxon>Bacteria</taxon>
        <taxon>Bacillati</taxon>
        <taxon>Actinomycetota</taxon>
        <taxon>Actinomycetes</taxon>
        <taxon>Catenulisporales</taxon>
        <taxon>Catenulisporaceae</taxon>
        <taxon>Catenulispora</taxon>
    </lineage>
</organism>
<accession>C7PXN1</accession>
<keyword evidence="1" id="KW-0732">Signal</keyword>
<dbReference type="OrthoDB" id="3985792at2"/>
<evidence type="ECO:0000313" key="2">
    <source>
        <dbReference type="EMBL" id="ACU71484.1"/>
    </source>
</evidence>
<dbReference type="Gene3D" id="2.60.120.430">
    <property type="entry name" value="Galactose-binding lectin"/>
    <property type="match status" value="1"/>
</dbReference>
<dbReference type="HOGENOM" id="CLU_527560_0_0_11"/>
<protein>
    <submittedName>
        <fullName evidence="2">Extracellular repeat protein, HAF family</fullName>
    </submittedName>
</protein>
<sequence length="516" mass="51668" precursor="true">MHSSGRRSAGAVARVAVLCAALVVPVPFAVSASAGVAGAASAASAATAPLSTITDLGTLGGDLSIANGINNAGVVVGYSDLASGTQHGFRWSGGTMSDLGVEAGGGDSVANAVNDAGQIAGQATRADGGYAYPVRWSAAGVLQDLGGPITNRLGVGNAIDPSGRVAGGQRPADSEGSPEAIVYDAAGNPTELSTPTQTLNAATGINARGQVVGGPAFVWQNGSLTMLPVLPGGQGGSANAINVSGTIVGTVSRTGTLSGLDAALWQNNTLTDLGTIDAIQYNQATAVNAAGQIVGTADPECQPCAAPEAWLRQPGGALTKLDTLLPAGSGWTLQSATGINDRGQIVGVGLHNGHKRGYLLTPAFAATVNFEPAGSTIPVGYAADTGAAYGARSGGLTYGWNIDNSVNTRDRNASSSPDQRYDTLIHMERSGSATVWEMAVPNGHYTVHLVCGDPSNTDSVYKVNVEGVLTVSGTPSAASHWIEGTSQVTVSDGKLTITNATGSSNDKLAYVDVIAS</sequence>
<gene>
    <name evidence="2" type="ordered locus">Caci_2566</name>
</gene>
<name>C7PXN1_CATAD</name>
<dbReference type="SUPFAM" id="SSF49785">
    <property type="entry name" value="Galactose-binding domain-like"/>
    <property type="match status" value="1"/>
</dbReference>
<dbReference type="KEGG" id="cai:Caci_2566"/>
<evidence type="ECO:0000256" key="1">
    <source>
        <dbReference type="SAM" id="SignalP"/>
    </source>
</evidence>
<feature type="signal peptide" evidence="1">
    <location>
        <begin position="1"/>
        <end position="39"/>
    </location>
</feature>